<comment type="caution">
    <text evidence="1">The sequence shown here is derived from an EMBL/GenBank/DDBJ whole genome shotgun (WGS) entry which is preliminary data.</text>
</comment>
<evidence type="ECO:0000313" key="2">
    <source>
        <dbReference type="Proteomes" id="UP000239239"/>
    </source>
</evidence>
<dbReference type="Pfam" id="PF18538">
    <property type="entry name" value="DUF5624"/>
    <property type="match status" value="1"/>
</dbReference>
<gene>
    <name evidence="1" type="ORF">C3928_10085</name>
</gene>
<organism evidence="1 2">
    <name type="scientific">Legionella pneumophila</name>
    <dbReference type="NCBI Taxonomy" id="446"/>
    <lineage>
        <taxon>Bacteria</taxon>
        <taxon>Pseudomonadati</taxon>
        <taxon>Pseudomonadota</taxon>
        <taxon>Gammaproteobacteria</taxon>
        <taxon>Legionellales</taxon>
        <taxon>Legionellaceae</taxon>
        <taxon>Legionella</taxon>
    </lineage>
</organism>
<dbReference type="EMBL" id="PQWY01000015">
    <property type="protein sequence ID" value="PPK29978.1"/>
    <property type="molecule type" value="Genomic_DNA"/>
</dbReference>
<dbReference type="RefSeq" id="WP_027229179.1">
    <property type="nucleotide sequence ID" value="NZ_CP017601.1"/>
</dbReference>
<dbReference type="AlphaFoldDB" id="A0A2S6EXR8"/>
<dbReference type="Proteomes" id="UP000239239">
    <property type="component" value="Unassembled WGS sequence"/>
</dbReference>
<name>A0A2S6EXR8_LEGPN</name>
<dbReference type="Gene3D" id="6.10.250.2710">
    <property type="match status" value="1"/>
</dbReference>
<reference evidence="1 2" key="1">
    <citation type="submission" date="2018-02" db="EMBL/GenBank/DDBJ databases">
        <title>Draft genome sequences of four Legionella pneumophila clinical strains isolated in Ontario.</title>
        <authorList>
            <person name="Fortuna A."/>
            <person name="Ramnarine R."/>
            <person name="Li A."/>
            <person name="Frantz C."/>
            <person name="Mallo G."/>
        </authorList>
    </citation>
    <scope>NUCLEOTIDE SEQUENCE [LARGE SCALE GENOMIC DNA]</scope>
    <source>
        <strain evidence="1 2">LG61</strain>
    </source>
</reference>
<sequence length="455" mass="51116">MKTLMTCIFSLIILFSQPFKPIVFAHTNNANNQGLSASANNSVSSNVLNNIYVTPQAFWDLYFDFTGDETPGYPKGKINISQTLFQSEMKKNNSLAQQNEGQLILFINSTLYIYNSDRQLELKQLMRTAPNSGFTEMTAISHIGPALMYLAKIKENGDASWKSQMENLLKDIQAVKVINAQTPNNWLEQVNAPAWKPHLTTIHNMIDYACSMAGNYMSDVLNEKLSFNITSLQNDFLNGNKTYPIPYNNVMVGTFMLTALQSMDQLHSKISQLKIDWPYAKVIIRFVAGSNVSAGVSKGSNWLVPFVQALSNNTLATDRIYITPYAAVKSSLGAQELTQADYNYYNNTVWGARHNRTIIANEVFTNITSIFLPDRPAIPGDYTYSKQPKIEDFLMRLKFSLAEPTEMLSNTVGFWMAGELAEKNWNYNKISIPGITTGFPQGISTYPNNNPVIQR</sequence>
<accession>A0A2S6EXR8</accession>
<dbReference type="InterPro" id="IPR041132">
    <property type="entry name" value="DUF5624"/>
</dbReference>
<protein>
    <submittedName>
        <fullName evidence="1">Uncharacterized protein</fullName>
    </submittedName>
</protein>
<evidence type="ECO:0000313" key="1">
    <source>
        <dbReference type="EMBL" id="PPK29978.1"/>
    </source>
</evidence>
<proteinExistence type="predicted"/>
<dbReference type="OrthoDB" id="3963779at2"/>